<organism evidence="1 2">
    <name type="scientific">Paenibacillus agricola</name>
    <dbReference type="NCBI Taxonomy" id="2716264"/>
    <lineage>
        <taxon>Bacteria</taxon>
        <taxon>Bacillati</taxon>
        <taxon>Bacillota</taxon>
        <taxon>Bacilli</taxon>
        <taxon>Bacillales</taxon>
        <taxon>Paenibacillaceae</taxon>
        <taxon>Paenibacillus</taxon>
    </lineage>
</organism>
<accession>A0ABX0JAP4</accession>
<evidence type="ECO:0000313" key="2">
    <source>
        <dbReference type="Proteomes" id="UP001165962"/>
    </source>
</evidence>
<name>A0ABX0JAP4_9BACL</name>
<proteinExistence type="predicted"/>
<evidence type="ECO:0000313" key="1">
    <source>
        <dbReference type="EMBL" id="NHN31947.1"/>
    </source>
</evidence>
<reference evidence="1" key="1">
    <citation type="submission" date="2020-03" db="EMBL/GenBank/DDBJ databases">
        <title>Draft sequencing of Paenibacilllus sp. S3N08.</title>
        <authorList>
            <person name="Kim D.-U."/>
        </authorList>
    </citation>
    <scope>NUCLEOTIDE SEQUENCE</scope>
    <source>
        <strain evidence="1">S3N08</strain>
    </source>
</reference>
<dbReference type="Proteomes" id="UP001165962">
    <property type="component" value="Unassembled WGS sequence"/>
</dbReference>
<comment type="caution">
    <text evidence="1">The sequence shown here is derived from an EMBL/GenBank/DDBJ whole genome shotgun (WGS) entry which is preliminary data.</text>
</comment>
<dbReference type="EMBL" id="JAAOIW010000006">
    <property type="protein sequence ID" value="NHN31947.1"/>
    <property type="molecule type" value="Genomic_DNA"/>
</dbReference>
<gene>
    <name evidence="1" type="ORF">G9U52_19090</name>
</gene>
<dbReference type="RefSeq" id="WP_166152221.1">
    <property type="nucleotide sequence ID" value="NZ_JAAOIW010000006.1"/>
</dbReference>
<protein>
    <submittedName>
        <fullName evidence="1">Uncharacterized protein</fullName>
    </submittedName>
</protein>
<keyword evidence="2" id="KW-1185">Reference proteome</keyword>
<sequence length="144" mass="16470">MSKSMRTAEGFTLHMQWIEQFVREAEQAIEQEHIKTTAQTVLFYAGMHVQLEKQSALQTGQPLVRGRDETRDWLLAPEEEIVNEAMKLVPSSIHRLLQLSLRAVMEEGESCLSDGECSYVHTYAGVYITRVKEQAGQLATHWLH</sequence>